<dbReference type="InterPro" id="IPR014017">
    <property type="entry name" value="DNA_helicase_UvrD-like_C"/>
</dbReference>
<dbReference type="InterPro" id="IPR013986">
    <property type="entry name" value="DExx_box_DNA_helicase_dom_sf"/>
</dbReference>
<dbReference type="Gene3D" id="1.10.10.160">
    <property type="match status" value="1"/>
</dbReference>
<dbReference type="AlphaFoldDB" id="A0A3N5E667"/>
<dbReference type="HAMAP" id="MF_01920">
    <property type="entry name" value="Helicase_Rep"/>
    <property type="match status" value="1"/>
</dbReference>
<feature type="binding site" evidence="12">
    <location>
        <begin position="22"/>
        <end position="29"/>
    </location>
    <ligand>
        <name>ATP</name>
        <dbReference type="ChEBI" id="CHEBI:30616"/>
    </ligand>
</feature>
<dbReference type="GO" id="GO:0000725">
    <property type="term" value="P:recombinational repair"/>
    <property type="evidence" value="ECO:0007669"/>
    <property type="project" value="TreeGrafter"/>
</dbReference>
<dbReference type="CDD" id="cd17932">
    <property type="entry name" value="DEXQc_UvrD"/>
    <property type="match status" value="1"/>
</dbReference>
<accession>A0A3N5E667</accession>
<dbReference type="SUPFAM" id="SSF52540">
    <property type="entry name" value="P-loop containing nucleoside triphosphate hydrolases"/>
    <property type="match status" value="1"/>
</dbReference>
<evidence type="ECO:0000256" key="9">
    <source>
        <dbReference type="ARBA" id="ARBA00034617"/>
    </source>
</evidence>
<keyword evidence="3 11" id="KW-0547">Nucleotide-binding</keyword>
<evidence type="ECO:0000256" key="10">
    <source>
        <dbReference type="ARBA" id="ARBA00048988"/>
    </source>
</evidence>
<dbReference type="GO" id="GO:0009314">
    <property type="term" value="P:response to radiation"/>
    <property type="evidence" value="ECO:0007669"/>
    <property type="project" value="UniProtKB-ARBA"/>
</dbReference>
<gene>
    <name evidence="11" type="primary">rep</name>
    <name evidence="15" type="ORF">EHN07_13585</name>
</gene>
<dbReference type="PANTHER" id="PTHR11070:SF64">
    <property type="entry name" value="ATP-DEPENDENT DNA HELICASE REP"/>
    <property type="match status" value="1"/>
</dbReference>
<comment type="catalytic activity">
    <reaction evidence="10 11">
        <text>ATP + H2O = ADP + phosphate + H(+)</text>
        <dbReference type="Rhea" id="RHEA:13065"/>
        <dbReference type="ChEBI" id="CHEBI:15377"/>
        <dbReference type="ChEBI" id="CHEBI:15378"/>
        <dbReference type="ChEBI" id="CHEBI:30616"/>
        <dbReference type="ChEBI" id="CHEBI:43474"/>
        <dbReference type="ChEBI" id="CHEBI:456216"/>
        <dbReference type="EC" id="5.6.2.4"/>
    </reaction>
</comment>
<evidence type="ECO:0000256" key="7">
    <source>
        <dbReference type="ARBA" id="ARBA00023125"/>
    </source>
</evidence>
<dbReference type="GO" id="GO:0003697">
    <property type="term" value="F:single-stranded DNA binding"/>
    <property type="evidence" value="ECO:0007669"/>
    <property type="project" value="UniProtKB-UniRule"/>
</dbReference>
<evidence type="ECO:0000259" key="13">
    <source>
        <dbReference type="PROSITE" id="PS51198"/>
    </source>
</evidence>
<evidence type="ECO:0000256" key="12">
    <source>
        <dbReference type="PROSITE-ProRule" id="PRU00560"/>
    </source>
</evidence>
<proteinExistence type="inferred from homology"/>
<comment type="function">
    <text evidence="11">Rep helicase is a single-stranded DNA-dependent ATPase involved in DNA replication; it can initiate unwinding at a nick in the DNA. It binds to the single-stranded DNA and acts in a progressive fashion along the DNA in the 3' to 5' direction.</text>
</comment>
<keyword evidence="5 11" id="KW-0347">Helicase</keyword>
<evidence type="ECO:0000313" key="16">
    <source>
        <dbReference type="Proteomes" id="UP000268615"/>
    </source>
</evidence>
<dbReference type="GO" id="GO:0006260">
    <property type="term" value="P:DNA replication"/>
    <property type="evidence" value="ECO:0007669"/>
    <property type="project" value="UniProtKB-UniRule"/>
</dbReference>
<sequence>MRLNPGQQQAVEFVTGPCLVLAGAGSGKTRVITNKMAYLIRECGYQARHIAAVTFTNKAAREMKERVAQTLGRKEARGLLISTFHTLGLEIIKREYAALGMKSNFSLFDDTDQTALLKDLTEGLLEDDKTLLQQLISTISNWKNDLMSPSQAAAQAKGERERIFAHCYGLYDAHLKSCNVLDFDDLILLPTLLLQRNEEVRERWQNRIRYLLVDEYQDTNTSQYELVKLLVGVRARFTVVGDDDQSIYSWRGARPQNLVLLSQDFPALQVIKLEQNYRSSGRILKAANILIANNPHVFEKRLFSELGYGTELKVVTANSEDHEAERVTGELIAHHFINKTNYKDYAILYRGNHQSRVFEKMLMQNRIPYRISGGTSFFSRPEIKDLLAYLRVLTNPDDDSAFMRIVNTPKREIGPVTMQKLGNWAMQRNKGLFGASFDMGLSQTLNGRGLESLQRFTHWLRDVATLAEREPIAAVRDLIHGIDYESWLYETSPSQKAAEMRMKNVNLLFSWMTEMLEGSEIDEPMTLTQVVTRFTLRDMMERGESDEDTDQVQLMTLHASKGLEFPYVFLVGMEEGILPHQSSIDEDNIDEERRLAYVGITRAQKELTFTLCKERRQYGELIRPEPSRFLLELPQDDLQWETERKVVSAQERMNKGQSNVANIREMLAKARKS</sequence>
<protein>
    <recommendedName>
        <fullName evidence="11">ATP-dependent DNA helicase Rep</fullName>
        <ecNumber evidence="11">5.6.2.4</ecNumber>
    </recommendedName>
    <alternativeName>
        <fullName evidence="11">DNA 3'-5' helicase Rep</fullName>
    </alternativeName>
</protein>
<evidence type="ECO:0000256" key="4">
    <source>
        <dbReference type="ARBA" id="ARBA00022801"/>
    </source>
</evidence>
<keyword evidence="16" id="KW-1185">Reference proteome</keyword>
<keyword evidence="7 11" id="KW-0238">DNA-binding</keyword>
<comment type="subunit">
    <text evidence="11">Homodimer.</text>
</comment>
<evidence type="ECO:0000256" key="3">
    <source>
        <dbReference type="ARBA" id="ARBA00022741"/>
    </source>
</evidence>
<dbReference type="NCBIfam" id="TIGR01074">
    <property type="entry name" value="rep"/>
    <property type="match status" value="1"/>
</dbReference>
<dbReference type="Proteomes" id="UP000268615">
    <property type="component" value="Unassembled WGS sequence"/>
</dbReference>
<dbReference type="EC" id="5.6.2.4" evidence="11"/>
<dbReference type="Pfam" id="PF13361">
    <property type="entry name" value="UvrD_C"/>
    <property type="match status" value="1"/>
</dbReference>
<dbReference type="Pfam" id="PF00580">
    <property type="entry name" value="UvrD-helicase"/>
    <property type="match status" value="1"/>
</dbReference>
<dbReference type="CDD" id="cd18807">
    <property type="entry name" value="SF1_C_UvrD"/>
    <property type="match status" value="1"/>
</dbReference>
<dbReference type="InterPro" id="IPR014016">
    <property type="entry name" value="UvrD-like_ATP-bd"/>
</dbReference>
<feature type="domain" description="UvrD-like helicase ATP-binding" evidence="13">
    <location>
        <begin position="1"/>
        <end position="280"/>
    </location>
</feature>
<dbReference type="NCBIfam" id="NF008172">
    <property type="entry name" value="PRK10919.1"/>
    <property type="match status" value="1"/>
</dbReference>
<dbReference type="GO" id="GO:0005524">
    <property type="term" value="F:ATP binding"/>
    <property type="evidence" value="ECO:0007669"/>
    <property type="project" value="UniProtKB-UniRule"/>
</dbReference>
<dbReference type="FunFam" id="1.10.486.10:FF:000002">
    <property type="entry name" value="ATP-dependent DNA helicase Rep"/>
    <property type="match status" value="1"/>
</dbReference>
<dbReference type="PANTHER" id="PTHR11070">
    <property type="entry name" value="UVRD / RECB / PCRA DNA HELICASE FAMILY MEMBER"/>
    <property type="match status" value="1"/>
</dbReference>
<dbReference type="InterPro" id="IPR000212">
    <property type="entry name" value="DNA_helicase_UvrD/REP"/>
</dbReference>
<dbReference type="InterPro" id="IPR005752">
    <property type="entry name" value="Helicase_Rep"/>
</dbReference>
<dbReference type="RefSeq" id="WP_124024638.1">
    <property type="nucleotide sequence ID" value="NZ_RPOH01000058.1"/>
</dbReference>
<evidence type="ECO:0000256" key="1">
    <source>
        <dbReference type="ARBA" id="ARBA00009922"/>
    </source>
</evidence>
<evidence type="ECO:0000256" key="2">
    <source>
        <dbReference type="ARBA" id="ARBA00022705"/>
    </source>
</evidence>
<dbReference type="GO" id="GO:0005829">
    <property type="term" value="C:cytosol"/>
    <property type="evidence" value="ECO:0007669"/>
    <property type="project" value="TreeGrafter"/>
</dbReference>
<keyword evidence="8 11" id="KW-0413">Isomerase</keyword>
<keyword evidence="2 11" id="KW-0235">DNA replication</keyword>
<evidence type="ECO:0000256" key="6">
    <source>
        <dbReference type="ARBA" id="ARBA00022840"/>
    </source>
</evidence>
<name>A0A3N5E667_9ENTR</name>
<dbReference type="PROSITE" id="PS51198">
    <property type="entry name" value="UVRD_HELICASE_ATP_BIND"/>
    <property type="match status" value="1"/>
</dbReference>
<evidence type="ECO:0000256" key="5">
    <source>
        <dbReference type="ARBA" id="ARBA00022806"/>
    </source>
</evidence>
<feature type="binding site" evidence="11">
    <location>
        <position position="278"/>
    </location>
    <ligand>
        <name>ATP</name>
        <dbReference type="ChEBI" id="CHEBI:30616"/>
    </ligand>
</feature>
<dbReference type="FunFam" id="1.10.10.160:FF:000001">
    <property type="entry name" value="ATP-dependent DNA helicase"/>
    <property type="match status" value="1"/>
</dbReference>
<dbReference type="PROSITE" id="PS51217">
    <property type="entry name" value="UVRD_HELICASE_CTER"/>
    <property type="match status" value="1"/>
</dbReference>
<evidence type="ECO:0000313" key="15">
    <source>
        <dbReference type="EMBL" id="RPH25232.1"/>
    </source>
</evidence>
<evidence type="ECO:0000256" key="11">
    <source>
        <dbReference type="HAMAP-Rule" id="MF_01920"/>
    </source>
</evidence>
<dbReference type="InterPro" id="IPR027417">
    <property type="entry name" value="P-loop_NTPase"/>
</dbReference>
<evidence type="ECO:0000256" key="8">
    <source>
        <dbReference type="ARBA" id="ARBA00023235"/>
    </source>
</evidence>
<dbReference type="Gene3D" id="3.40.50.300">
    <property type="entry name" value="P-loop containing nucleotide triphosphate hydrolases"/>
    <property type="match status" value="2"/>
</dbReference>
<comment type="similarity">
    <text evidence="1 11">Belongs to the helicase family. UvrD subfamily.</text>
</comment>
<dbReference type="GO" id="GO:0016887">
    <property type="term" value="F:ATP hydrolysis activity"/>
    <property type="evidence" value="ECO:0007669"/>
    <property type="project" value="RHEA"/>
</dbReference>
<evidence type="ECO:0000259" key="14">
    <source>
        <dbReference type="PROSITE" id="PS51217"/>
    </source>
</evidence>
<comment type="catalytic activity">
    <reaction evidence="9 11">
        <text>Couples ATP hydrolysis with the unwinding of duplex DNA by translocating in the 3'-5' direction.</text>
        <dbReference type="EC" id="5.6.2.4"/>
    </reaction>
</comment>
<dbReference type="EMBL" id="RPOH01000058">
    <property type="protein sequence ID" value="RPH25232.1"/>
    <property type="molecule type" value="Genomic_DNA"/>
</dbReference>
<dbReference type="Gene3D" id="1.10.486.10">
    <property type="entry name" value="PCRA, domain 4"/>
    <property type="match status" value="1"/>
</dbReference>
<dbReference type="OrthoDB" id="9806690at2"/>
<organism evidence="15 16">
    <name type="scientific">Buttiauxella warmboldiae</name>
    <dbReference type="NCBI Taxonomy" id="82993"/>
    <lineage>
        <taxon>Bacteria</taxon>
        <taxon>Pseudomonadati</taxon>
        <taxon>Pseudomonadota</taxon>
        <taxon>Gammaproteobacteria</taxon>
        <taxon>Enterobacterales</taxon>
        <taxon>Enterobacteriaceae</taxon>
        <taxon>Buttiauxella</taxon>
    </lineage>
</organism>
<feature type="domain" description="UvrD-like helicase C-terminal" evidence="14">
    <location>
        <begin position="281"/>
        <end position="562"/>
    </location>
</feature>
<dbReference type="GO" id="GO:0043138">
    <property type="term" value="F:3'-5' DNA helicase activity"/>
    <property type="evidence" value="ECO:0007669"/>
    <property type="project" value="UniProtKB-UniRule"/>
</dbReference>
<dbReference type="GO" id="GO:0032991">
    <property type="term" value="C:protein-containing complex"/>
    <property type="evidence" value="ECO:0007669"/>
    <property type="project" value="UniProtKB-ARBA"/>
</dbReference>
<comment type="caution">
    <text evidence="15">The sequence shown here is derived from an EMBL/GenBank/DDBJ whole genome shotgun (WGS) entry which is preliminary data.</text>
</comment>
<keyword evidence="6 11" id="KW-0067">ATP-binding</keyword>
<reference evidence="15 16" key="1">
    <citation type="submission" date="2018-11" db="EMBL/GenBank/DDBJ databases">
        <title>Draft genome sequence of Buttiauxella warmboldiae CCUG 35512.</title>
        <authorList>
            <person name="Salva-Serra F."/>
            <person name="Marathe N."/>
            <person name="Moore E."/>
            <person name="Svensson L."/>
            <person name="Engstrom-Jakobsson H."/>
        </authorList>
    </citation>
    <scope>NUCLEOTIDE SEQUENCE [LARGE SCALE GENOMIC DNA]</scope>
    <source>
        <strain evidence="15 16">CCUG 35512</strain>
    </source>
</reference>
<keyword evidence="4 11" id="KW-0378">Hydrolase</keyword>